<accession>A0AAU9U0K9</accession>
<organism evidence="1 2">
    <name type="scientific">Euphydryas editha</name>
    <name type="common">Edith's checkerspot</name>
    <dbReference type="NCBI Taxonomy" id="104508"/>
    <lineage>
        <taxon>Eukaryota</taxon>
        <taxon>Metazoa</taxon>
        <taxon>Ecdysozoa</taxon>
        <taxon>Arthropoda</taxon>
        <taxon>Hexapoda</taxon>
        <taxon>Insecta</taxon>
        <taxon>Pterygota</taxon>
        <taxon>Neoptera</taxon>
        <taxon>Endopterygota</taxon>
        <taxon>Lepidoptera</taxon>
        <taxon>Glossata</taxon>
        <taxon>Ditrysia</taxon>
        <taxon>Papilionoidea</taxon>
        <taxon>Nymphalidae</taxon>
        <taxon>Nymphalinae</taxon>
        <taxon>Euphydryas</taxon>
    </lineage>
</organism>
<dbReference type="EMBL" id="CAKOGL010000011">
    <property type="protein sequence ID" value="CAH2092459.1"/>
    <property type="molecule type" value="Genomic_DNA"/>
</dbReference>
<comment type="caution">
    <text evidence="1">The sequence shown here is derived from an EMBL/GenBank/DDBJ whole genome shotgun (WGS) entry which is preliminary data.</text>
</comment>
<name>A0AAU9U0K9_EUPED</name>
<evidence type="ECO:0000313" key="1">
    <source>
        <dbReference type="EMBL" id="CAH2092459.1"/>
    </source>
</evidence>
<evidence type="ECO:0000313" key="2">
    <source>
        <dbReference type="Proteomes" id="UP001153954"/>
    </source>
</evidence>
<proteinExistence type="predicted"/>
<dbReference type="Proteomes" id="UP001153954">
    <property type="component" value="Unassembled WGS sequence"/>
</dbReference>
<sequence>MAARLRARWGPHYPYRGAQPKPNPSSLRCRSSVWSTRRSSWRYAKRHGEPPSTLPRPDQSVEIYSESLSALETITNSNAPPPLKCHSLALEARDYPQKALIQSKYISLFRIKNHAWLEGNKHADYLKREVAMKSKTQFDYESCLVHSSSRKFGCVRFKNRITGTERVNGPASLKSSFCRQ</sequence>
<keyword evidence="2" id="KW-1185">Reference proteome</keyword>
<reference evidence="1" key="1">
    <citation type="submission" date="2022-03" db="EMBL/GenBank/DDBJ databases">
        <authorList>
            <person name="Tunstrom K."/>
        </authorList>
    </citation>
    <scope>NUCLEOTIDE SEQUENCE</scope>
</reference>
<dbReference type="AlphaFoldDB" id="A0AAU9U0K9"/>
<protein>
    <recommendedName>
        <fullName evidence="3">RNase H type-1 domain-containing protein</fullName>
    </recommendedName>
</protein>
<evidence type="ECO:0008006" key="3">
    <source>
        <dbReference type="Google" id="ProtNLM"/>
    </source>
</evidence>
<gene>
    <name evidence="1" type="ORF">EEDITHA_LOCUS8213</name>
</gene>